<accession>A4WLF0</accession>
<dbReference type="Proteomes" id="UP000001567">
    <property type="component" value="Chromosome"/>
</dbReference>
<evidence type="ECO:0000313" key="2">
    <source>
        <dbReference type="Proteomes" id="UP000001567"/>
    </source>
</evidence>
<gene>
    <name evidence="1" type="ordered locus">Pars_1666</name>
</gene>
<dbReference type="RefSeq" id="WP_011901123.1">
    <property type="nucleotide sequence ID" value="NC_009376.1"/>
</dbReference>
<organism evidence="1 2">
    <name type="scientific">Pyrobaculum arsenaticum (strain DSM 13514 / JCM 11321 / PZ6)</name>
    <dbReference type="NCBI Taxonomy" id="340102"/>
    <lineage>
        <taxon>Archaea</taxon>
        <taxon>Thermoproteota</taxon>
        <taxon>Thermoprotei</taxon>
        <taxon>Thermoproteales</taxon>
        <taxon>Thermoproteaceae</taxon>
        <taxon>Pyrobaculum</taxon>
    </lineage>
</organism>
<dbReference type="STRING" id="340102.Pars_1666"/>
<dbReference type="AlphaFoldDB" id="A4WLF0"/>
<dbReference type="HOGENOM" id="CLU_1575036_0_0_2"/>
<reference evidence="1 2" key="1">
    <citation type="submission" date="2007-04" db="EMBL/GenBank/DDBJ databases">
        <title>Complete sequence of Pyrobaculum arsenaticum DSM 13514.</title>
        <authorList>
            <consortium name="US DOE Joint Genome Institute"/>
            <person name="Copeland A."/>
            <person name="Lucas S."/>
            <person name="Lapidus A."/>
            <person name="Barry K."/>
            <person name="Glavina del Rio T."/>
            <person name="Dalin E."/>
            <person name="Tice H."/>
            <person name="Pitluck S."/>
            <person name="Chain P."/>
            <person name="Malfatti S."/>
            <person name="Shin M."/>
            <person name="Vergez L."/>
            <person name="Schmutz J."/>
            <person name="Larimer F."/>
            <person name="Land M."/>
            <person name="Hauser L."/>
            <person name="Kyrpides N."/>
            <person name="Mikhailova N."/>
            <person name="Cozen A.E."/>
            <person name="Fitz-Gibbon S.T."/>
            <person name="House C.H."/>
            <person name="Saltikov C."/>
            <person name="Lowe T.M."/>
            <person name="Richardson P."/>
        </authorList>
    </citation>
    <scope>NUCLEOTIDE SEQUENCE [LARGE SCALE GENOMIC DNA]</scope>
    <source>
        <strain evidence="2">ATCC 700994 / DSM 13514 / JCM 11321 / PZ6</strain>
    </source>
</reference>
<dbReference type="GeneID" id="5054310"/>
<dbReference type="KEGG" id="pas:Pars_1666"/>
<proteinExistence type="predicted"/>
<dbReference type="EMBL" id="CP000660">
    <property type="protein sequence ID" value="ABP51217.1"/>
    <property type="molecule type" value="Genomic_DNA"/>
</dbReference>
<evidence type="ECO:0000313" key="1">
    <source>
        <dbReference type="EMBL" id="ABP51217.1"/>
    </source>
</evidence>
<name>A4WLF0_PYRAR</name>
<protein>
    <submittedName>
        <fullName evidence="1">Uncharacterized protein</fullName>
    </submittedName>
</protein>
<sequence>MSAKDMVTDIIAQAFVDFIRRVCECENLWKAHAKDLELAKVGDEVTKAISEGVEGEYGPVTVKVRKKLLGRREVRVWLYGNEIDVDALLAEISKARSRAAWLLNDCSENALLETLYKYEDRYLIEVAQRNLDKVKNICAGELPRIEFGEAPAHVVEGVVKGVRIYLSGHGTSA</sequence>